<keyword evidence="2" id="KW-1185">Reference proteome</keyword>
<reference evidence="1 2" key="2">
    <citation type="submission" date="2024-11" db="EMBL/GenBank/DDBJ databases">
        <title>Using genomics to understand microbial adaptation to soil warming.</title>
        <authorList>
            <person name="Deangelis K.M. PhD."/>
        </authorList>
    </citation>
    <scope>NUCLEOTIDE SEQUENCE [LARGE SCALE GENOMIC DNA]</scope>
    <source>
        <strain evidence="1 2">GAS97</strain>
    </source>
</reference>
<comment type="caution">
    <text evidence="1">The sequence shown here is derived from an EMBL/GenBank/DDBJ whole genome shotgun (WGS) entry which is preliminary data.</text>
</comment>
<proteinExistence type="predicted"/>
<dbReference type="Proteomes" id="UP001620514">
    <property type="component" value="Unassembled WGS sequence"/>
</dbReference>
<protein>
    <submittedName>
        <fullName evidence="1">Uncharacterized protein</fullName>
    </submittedName>
</protein>
<sequence length="213" mass="24325">MPVDRRFARRQALLSCAIMRNVAFYRVGYQTKDGRGRLKDDSQMGRTINSNFVDWEARHHWRRLVQGTEARTAFLTALFATLGLDRAGWDQYLTDMKTYRDRFVAHLDDDDTMHIPDLDTVLASTAVFYRHLVARAPVGTFVGHLPRDLPAYYETCRAEAATYHATYSAQAAPRASLSRSRKRRDDGSRPMGRASCFWCSCGTDCDKTSARSR</sequence>
<evidence type="ECO:0000313" key="2">
    <source>
        <dbReference type="Proteomes" id="UP001620514"/>
    </source>
</evidence>
<gene>
    <name evidence="1" type="ORF">ABH943_008393</name>
</gene>
<organism evidence="1 2">
    <name type="scientific">Caballeronia udeis</name>
    <dbReference type="NCBI Taxonomy" id="1232866"/>
    <lineage>
        <taxon>Bacteria</taxon>
        <taxon>Pseudomonadati</taxon>
        <taxon>Pseudomonadota</taxon>
        <taxon>Betaproteobacteria</taxon>
        <taxon>Burkholderiales</taxon>
        <taxon>Burkholderiaceae</taxon>
        <taxon>Caballeronia</taxon>
    </lineage>
</organism>
<dbReference type="EMBL" id="JBIYDN010000049">
    <property type="protein sequence ID" value="MFK4448349.1"/>
    <property type="molecule type" value="Genomic_DNA"/>
</dbReference>
<reference evidence="1 2" key="1">
    <citation type="submission" date="2024-10" db="EMBL/GenBank/DDBJ databases">
        <authorList>
            <person name="Deangelis K."/>
            <person name="Huntemann M."/>
            <person name="Clum A."/>
            <person name="Wang J."/>
            <person name="Palaniappan K."/>
            <person name="Ritter S."/>
            <person name="Chen I.-M."/>
            <person name="Stamatis D."/>
            <person name="Reddy T."/>
            <person name="O'Malley R."/>
            <person name="Daum C."/>
            <person name="Ng V."/>
            <person name="Ivanova N."/>
            <person name="Kyrpides N."/>
            <person name="Woyke T."/>
        </authorList>
    </citation>
    <scope>NUCLEOTIDE SEQUENCE [LARGE SCALE GENOMIC DNA]</scope>
    <source>
        <strain evidence="1 2">GAS97</strain>
    </source>
</reference>
<evidence type="ECO:0000313" key="1">
    <source>
        <dbReference type="EMBL" id="MFK4448349.1"/>
    </source>
</evidence>
<dbReference type="RefSeq" id="WP_404614564.1">
    <property type="nucleotide sequence ID" value="NZ_JBIYDN010000049.1"/>
</dbReference>
<name>A0ABW8MYE4_9BURK</name>
<accession>A0ABW8MYE4</accession>